<keyword evidence="7 10" id="KW-0067">ATP-binding</keyword>
<dbReference type="FunFam" id="3.40.50.300:FF:000522">
    <property type="entry name" value="Gluconokinase"/>
    <property type="match status" value="1"/>
</dbReference>
<dbReference type="Pfam" id="PF13671">
    <property type="entry name" value="AAA_33"/>
    <property type="match status" value="1"/>
</dbReference>
<dbReference type="AlphaFoldDB" id="D1BU37"/>
<dbReference type="STRING" id="446471.Xcel_0162"/>
<comment type="pathway">
    <text evidence="1">Carbohydrate acid metabolism.</text>
</comment>
<keyword evidence="12" id="KW-1185">Reference proteome</keyword>
<dbReference type="CDD" id="cd02021">
    <property type="entry name" value="GntK"/>
    <property type="match status" value="1"/>
</dbReference>
<name>D1BU37_XYLCX</name>
<sequence>MESVLVVVMGVAGAGKSTVAVEVARRVGGVFAEGDDFHSPENVAAMAAGRALTDWDRWPWLGSIRDWLAAQHAAGRPAVVSCSALARVYRDLLRDAGPVLFVHLTGSPELLAERIGGRAGHFMKADMLASQLATLEPLGPDEPGITIDVAAGLERIVDAAVGYLDGAADQASVVPNARPSK</sequence>
<comment type="similarity">
    <text evidence="2 10">Belongs to the gluconokinase GntK/GntV family.</text>
</comment>
<evidence type="ECO:0000256" key="3">
    <source>
        <dbReference type="ARBA" id="ARBA00012054"/>
    </source>
</evidence>
<protein>
    <recommendedName>
        <fullName evidence="3 10">Gluconokinase</fullName>
        <ecNumber evidence="3 10">2.7.1.12</ecNumber>
    </recommendedName>
</protein>
<evidence type="ECO:0000256" key="8">
    <source>
        <dbReference type="ARBA" id="ARBA00023064"/>
    </source>
</evidence>
<dbReference type="InterPro" id="IPR027417">
    <property type="entry name" value="P-loop_NTPase"/>
</dbReference>
<dbReference type="KEGG" id="xce:Xcel_0162"/>
<dbReference type="EC" id="2.7.1.12" evidence="3 10"/>
<evidence type="ECO:0000313" key="12">
    <source>
        <dbReference type="Proteomes" id="UP000002255"/>
    </source>
</evidence>
<evidence type="ECO:0000256" key="1">
    <source>
        <dbReference type="ARBA" id="ARBA00004761"/>
    </source>
</evidence>
<dbReference type="GO" id="GO:0046316">
    <property type="term" value="F:gluconokinase activity"/>
    <property type="evidence" value="ECO:0007669"/>
    <property type="project" value="UniProtKB-EC"/>
</dbReference>
<dbReference type="GO" id="GO:0005524">
    <property type="term" value="F:ATP binding"/>
    <property type="evidence" value="ECO:0007669"/>
    <property type="project" value="UniProtKB-KW"/>
</dbReference>
<comment type="catalytic activity">
    <reaction evidence="9 10">
        <text>D-gluconate + ATP = 6-phospho-D-gluconate + ADP + H(+)</text>
        <dbReference type="Rhea" id="RHEA:19433"/>
        <dbReference type="ChEBI" id="CHEBI:15378"/>
        <dbReference type="ChEBI" id="CHEBI:18391"/>
        <dbReference type="ChEBI" id="CHEBI:30616"/>
        <dbReference type="ChEBI" id="CHEBI:58759"/>
        <dbReference type="ChEBI" id="CHEBI:456216"/>
        <dbReference type="EC" id="2.7.1.12"/>
    </reaction>
</comment>
<dbReference type="GO" id="GO:0019521">
    <property type="term" value="P:D-gluconate metabolic process"/>
    <property type="evidence" value="ECO:0007669"/>
    <property type="project" value="UniProtKB-KW"/>
</dbReference>
<dbReference type="SUPFAM" id="SSF52540">
    <property type="entry name" value="P-loop containing nucleoside triphosphate hydrolases"/>
    <property type="match status" value="1"/>
</dbReference>
<evidence type="ECO:0000256" key="5">
    <source>
        <dbReference type="ARBA" id="ARBA00022741"/>
    </source>
</evidence>
<keyword evidence="8" id="KW-0311">Gluconate utilization</keyword>
<dbReference type="GO" id="GO:0005737">
    <property type="term" value="C:cytoplasm"/>
    <property type="evidence" value="ECO:0007669"/>
    <property type="project" value="TreeGrafter"/>
</dbReference>
<dbReference type="eggNOG" id="COG3265">
    <property type="taxonomic scope" value="Bacteria"/>
</dbReference>
<accession>D1BU37</accession>
<keyword evidence="4 10" id="KW-0808">Transferase</keyword>
<reference evidence="12" key="1">
    <citation type="submission" date="2009-11" db="EMBL/GenBank/DDBJ databases">
        <title>The complete chromosome of Xylanimonas cellulosilytica DSM 15894.</title>
        <authorList>
            <consortium name="US DOE Joint Genome Institute (JGI-PGF)"/>
            <person name="Lucas S."/>
            <person name="Copeland A."/>
            <person name="Lapidus A."/>
            <person name="Glavina del Rio T."/>
            <person name="Dalin E."/>
            <person name="Tice H."/>
            <person name="Bruce D."/>
            <person name="Goodwin L."/>
            <person name="Pitluck S."/>
            <person name="Kyrpides N."/>
            <person name="Mavromatis K."/>
            <person name="Ivanova N."/>
            <person name="Mikhailova N."/>
            <person name="Foster B."/>
            <person name="Clum A."/>
            <person name="Brettin T."/>
            <person name="Detter J.C."/>
            <person name="Han C."/>
            <person name="Larimer F."/>
            <person name="Land M."/>
            <person name="Hauser L."/>
            <person name="Markowitz V."/>
            <person name="Cheng J.F."/>
            <person name="Hugenholtz P."/>
            <person name="Woyke T."/>
            <person name="Wu D."/>
            <person name="Gehrich-Schroeter G."/>
            <person name="Schneider S."/>
            <person name="Pukall S.R."/>
            <person name="Klenk H.P."/>
            <person name="Eisen J.A."/>
        </authorList>
    </citation>
    <scope>NUCLEOTIDE SEQUENCE [LARGE SCALE GENOMIC DNA]</scope>
    <source>
        <strain evidence="12">DSM 15894 / CECT 5975 / LMG 20990 / XIL07</strain>
    </source>
</reference>
<dbReference type="Gene3D" id="3.40.50.300">
    <property type="entry name" value="P-loop containing nucleotide triphosphate hydrolases"/>
    <property type="match status" value="1"/>
</dbReference>
<dbReference type="RefSeq" id="WP_012876946.1">
    <property type="nucleotide sequence ID" value="NC_013530.1"/>
</dbReference>
<dbReference type="NCBIfam" id="TIGR01313">
    <property type="entry name" value="therm_gnt_kin"/>
    <property type="match status" value="1"/>
</dbReference>
<reference evidence="11 12" key="2">
    <citation type="journal article" date="2010" name="Stand. Genomic Sci.">
        <title>Complete genome sequence of Xylanimonas cellulosilytica type strain (XIL07).</title>
        <authorList>
            <person name="Foster B."/>
            <person name="Pukall R."/>
            <person name="Abt B."/>
            <person name="Nolan M."/>
            <person name="Glavina Del Rio T."/>
            <person name="Chen F."/>
            <person name="Lucas S."/>
            <person name="Tice H."/>
            <person name="Pitluck S."/>
            <person name="Cheng J.-F."/>
            <person name="Chertkov O."/>
            <person name="Brettin T."/>
            <person name="Han C."/>
            <person name="Detter J.C."/>
            <person name="Bruce D."/>
            <person name="Goodwin L."/>
            <person name="Ivanova N."/>
            <person name="Mavromatis K."/>
            <person name="Pati A."/>
            <person name="Mikhailova N."/>
            <person name="Chen A."/>
            <person name="Palaniappan K."/>
            <person name="Land M."/>
            <person name="Hauser L."/>
            <person name="Chang Y.-J."/>
            <person name="Jeffries C.D."/>
            <person name="Chain P."/>
            <person name="Rohde M."/>
            <person name="Goeker M."/>
            <person name="Bristow J."/>
            <person name="Eisen J.A."/>
            <person name="Markowitz V."/>
            <person name="Hugenholtz P."/>
            <person name="Kyrpides N.C."/>
            <person name="Klenk H.-P."/>
            <person name="Lapidus A."/>
        </authorList>
    </citation>
    <scope>NUCLEOTIDE SEQUENCE [LARGE SCALE GENOMIC DNA]</scope>
    <source>
        <strain evidence="12">DSM 15894 / CECT 5975 / LMG 20990 / XIL07</strain>
    </source>
</reference>
<keyword evidence="5 10" id="KW-0547">Nucleotide-binding</keyword>
<evidence type="ECO:0000256" key="9">
    <source>
        <dbReference type="ARBA" id="ARBA00048090"/>
    </source>
</evidence>
<proteinExistence type="inferred from homology"/>
<organism evidence="11 12">
    <name type="scientific">Xylanimonas cellulosilytica (strain DSM 15894 / JCM 12276 / CECT 5975 / KCTC 9989 / LMG 20990 / NBRC 107835 / XIL07)</name>
    <dbReference type="NCBI Taxonomy" id="446471"/>
    <lineage>
        <taxon>Bacteria</taxon>
        <taxon>Bacillati</taxon>
        <taxon>Actinomycetota</taxon>
        <taxon>Actinomycetes</taxon>
        <taxon>Micrococcales</taxon>
        <taxon>Promicromonosporaceae</taxon>
        <taxon>Xylanimonas</taxon>
    </lineage>
</organism>
<evidence type="ECO:0000256" key="6">
    <source>
        <dbReference type="ARBA" id="ARBA00022777"/>
    </source>
</evidence>
<evidence type="ECO:0000256" key="10">
    <source>
        <dbReference type="RuleBase" id="RU363066"/>
    </source>
</evidence>
<gene>
    <name evidence="11" type="ordered locus">Xcel_0162</name>
</gene>
<keyword evidence="6 10" id="KW-0418">Kinase</keyword>
<dbReference type="PANTHER" id="PTHR43442:SF3">
    <property type="entry name" value="GLUCONOKINASE-RELATED"/>
    <property type="match status" value="1"/>
</dbReference>
<evidence type="ECO:0000256" key="4">
    <source>
        <dbReference type="ARBA" id="ARBA00022679"/>
    </source>
</evidence>
<evidence type="ECO:0000313" key="11">
    <source>
        <dbReference type="EMBL" id="ACZ29201.1"/>
    </source>
</evidence>
<dbReference type="InterPro" id="IPR006001">
    <property type="entry name" value="Therm_gnt_kin"/>
</dbReference>
<dbReference type="HOGENOM" id="CLU_077168_4_1_11"/>
<dbReference type="Proteomes" id="UP000002255">
    <property type="component" value="Chromosome"/>
</dbReference>
<dbReference type="EMBL" id="CP001821">
    <property type="protein sequence ID" value="ACZ29201.1"/>
    <property type="molecule type" value="Genomic_DNA"/>
</dbReference>
<dbReference type="PANTHER" id="PTHR43442">
    <property type="entry name" value="GLUCONOKINASE-RELATED"/>
    <property type="match status" value="1"/>
</dbReference>
<evidence type="ECO:0000256" key="7">
    <source>
        <dbReference type="ARBA" id="ARBA00022840"/>
    </source>
</evidence>
<evidence type="ECO:0000256" key="2">
    <source>
        <dbReference type="ARBA" id="ARBA00008420"/>
    </source>
</evidence>